<dbReference type="OrthoDB" id="7260171at2"/>
<gene>
    <name evidence="1" type="ORF">SAMN06295912_10325</name>
</gene>
<evidence type="ECO:0008006" key="3">
    <source>
        <dbReference type="Google" id="ProtNLM"/>
    </source>
</evidence>
<evidence type="ECO:0000313" key="1">
    <source>
        <dbReference type="EMBL" id="SNS23233.1"/>
    </source>
</evidence>
<accession>A0A239CV53</accession>
<dbReference type="AlphaFoldDB" id="A0A239CV53"/>
<sequence length="172" mass="19224">MPELWDMLGAPLNVTLLNLPGAFNDIPPHWRGRVVVGDICRNADLVSGYDLVFSNSVLEHVGSLARQRAFAAAVASAPSYWLQVPAPEFPLEHHCKALFWWLRPAARRRAVIRAWKRAGRTWDARQMAGTRPIGRDRLRHLLPDGHIAVERVLGVPKSYYCYRVGAGVQPAG</sequence>
<dbReference type="SUPFAM" id="SSF53335">
    <property type="entry name" value="S-adenosyl-L-methionine-dependent methyltransferases"/>
    <property type="match status" value="1"/>
</dbReference>
<keyword evidence="2" id="KW-1185">Reference proteome</keyword>
<dbReference type="Proteomes" id="UP000198281">
    <property type="component" value="Unassembled WGS sequence"/>
</dbReference>
<evidence type="ECO:0000313" key="2">
    <source>
        <dbReference type="Proteomes" id="UP000198281"/>
    </source>
</evidence>
<proteinExistence type="predicted"/>
<name>A0A239CV53_9SPHN</name>
<organism evidence="1 2">
    <name type="scientific">Edaphosphingomonas laterariae</name>
    <dbReference type="NCBI Taxonomy" id="861865"/>
    <lineage>
        <taxon>Bacteria</taxon>
        <taxon>Pseudomonadati</taxon>
        <taxon>Pseudomonadota</taxon>
        <taxon>Alphaproteobacteria</taxon>
        <taxon>Sphingomonadales</taxon>
        <taxon>Rhizorhabdaceae</taxon>
        <taxon>Edaphosphingomonas</taxon>
    </lineage>
</organism>
<reference evidence="2" key="1">
    <citation type="submission" date="2017-06" db="EMBL/GenBank/DDBJ databases">
        <authorList>
            <person name="Varghese N."/>
            <person name="Submissions S."/>
        </authorList>
    </citation>
    <scope>NUCLEOTIDE SEQUENCE [LARGE SCALE GENOMIC DNA]</scope>
    <source>
        <strain evidence="2">LNB2</strain>
    </source>
</reference>
<protein>
    <recommendedName>
        <fullName evidence="3">Methyltransferase domain-containing protein</fullName>
    </recommendedName>
</protein>
<dbReference type="EMBL" id="FZOS01000003">
    <property type="protein sequence ID" value="SNS23233.1"/>
    <property type="molecule type" value="Genomic_DNA"/>
</dbReference>
<dbReference type="InterPro" id="IPR029063">
    <property type="entry name" value="SAM-dependent_MTases_sf"/>
</dbReference>